<reference evidence="2" key="1">
    <citation type="journal article" date="2022" name="Mol. Ecol. Resour.">
        <title>The genomes of chicory, endive, great burdock and yacon provide insights into Asteraceae palaeo-polyploidization history and plant inulin production.</title>
        <authorList>
            <person name="Fan W."/>
            <person name="Wang S."/>
            <person name="Wang H."/>
            <person name="Wang A."/>
            <person name="Jiang F."/>
            <person name="Liu H."/>
            <person name="Zhao H."/>
            <person name="Xu D."/>
            <person name="Zhang Y."/>
        </authorList>
    </citation>
    <scope>NUCLEOTIDE SEQUENCE [LARGE SCALE GENOMIC DNA]</scope>
    <source>
        <strain evidence="2">cv. Niubang</strain>
    </source>
</reference>
<organism evidence="1 2">
    <name type="scientific">Arctium lappa</name>
    <name type="common">Greater burdock</name>
    <name type="synonym">Lappa major</name>
    <dbReference type="NCBI Taxonomy" id="4217"/>
    <lineage>
        <taxon>Eukaryota</taxon>
        <taxon>Viridiplantae</taxon>
        <taxon>Streptophyta</taxon>
        <taxon>Embryophyta</taxon>
        <taxon>Tracheophyta</taxon>
        <taxon>Spermatophyta</taxon>
        <taxon>Magnoliopsida</taxon>
        <taxon>eudicotyledons</taxon>
        <taxon>Gunneridae</taxon>
        <taxon>Pentapetalae</taxon>
        <taxon>asterids</taxon>
        <taxon>campanulids</taxon>
        <taxon>Asterales</taxon>
        <taxon>Asteraceae</taxon>
        <taxon>Carduoideae</taxon>
        <taxon>Cardueae</taxon>
        <taxon>Arctiinae</taxon>
        <taxon>Arctium</taxon>
    </lineage>
</organism>
<comment type="caution">
    <text evidence="1">The sequence shown here is derived from an EMBL/GenBank/DDBJ whole genome shotgun (WGS) entry which is preliminary data.</text>
</comment>
<reference evidence="1 2" key="2">
    <citation type="journal article" date="2022" name="Mol. Ecol. Resour.">
        <title>The genomes of chicory, endive, great burdock and yacon provide insights into Asteraceae paleo-polyploidization history and plant inulin production.</title>
        <authorList>
            <person name="Fan W."/>
            <person name="Wang S."/>
            <person name="Wang H."/>
            <person name="Wang A."/>
            <person name="Jiang F."/>
            <person name="Liu H."/>
            <person name="Zhao H."/>
            <person name="Xu D."/>
            <person name="Zhang Y."/>
        </authorList>
    </citation>
    <scope>NUCLEOTIDE SEQUENCE [LARGE SCALE GENOMIC DNA]</scope>
    <source>
        <strain evidence="2">cv. Niubang</strain>
    </source>
</reference>
<evidence type="ECO:0000313" key="2">
    <source>
        <dbReference type="Proteomes" id="UP001055879"/>
    </source>
</evidence>
<proteinExistence type="predicted"/>
<accession>A0ACB9CK45</accession>
<evidence type="ECO:0000313" key="1">
    <source>
        <dbReference type="EMBL" id="KAI3734625.1"/>
    </source>
</evidence>
<protein>
    <submittedName>
        <fullName evidence="1">Uncharacterized protein</fullName>
    </submittedName>
</protein>
<dbReference type="Proteomes" id="UP001055879">
    <property type="component" value="Linkage Group LG04"/>
</dbReference>
<gene>
    <name evidence="1" type="ORF">L6452_14098</name>
</gene>
<sequence>MAADLIVAVAVKIGEFVFEPFGKSFSYLYHYSKNITSFQSRVPVLENSRIEIQDLVEEAKRNGEHVLPQVAEWLTAADGFVDESRKFLEDHQGSPSCTNLVSRYRVSKIAKKRVLAVNKLLQDGKFDRVSRQVPPPLWSASTGNLETFESRNLTFKAIMEALKDDNISVIGVYGMGGVGKTTLVKEVAKQASEDKLFDEMVISVISQTMNVRNIQGEIADKLGLKLEQESESGRATRLCERLKQSTRVLLILDDVWRLLDLEAIGIPHNDVHKGCKLLLTSRSKDVCNEINAQVCVPVNVLSKVDAWNLFSKMANITHDSSDIHLLATKVAERCAGLPIAIVTVARALRGKSKHAWSDALCQLQNPPPKNIKGMQKYVYSSLELSYNFLETDEIKSCFLLCSLFKEDVEIPVEILVRYGMGLRLFQNVYKLEAARDRTYALVEGLKACCLLLDGKGEEYVRMHDVIRDFAILIASSGENMSLVRHDAQSFGSPEGEPLNSFAAISLASTSITELPSGLDCPKLEILLLQFHSDSIQVPVNFFEGMKELKVLTMSDMPILSLPSSIRSLWKMRTLCLEHCKLRDISSIGDLTSLQILSFLGSNVKRLPEEIGQLTQLRLLDLTDCEELTTIPPKVLSRLSSLESLNMMNSFVNWSGEDKDMRGNNPSLSELKMLPCLRSLEVNILNVNLIPKDLLLENLIKFKIYVGSYWLVSLTHQYTRSLKLRVDEGISLPDGLRMLLKQAQYLILEYCPHVLKNILYDLRREGFRNLRGLELYGNCDIEYLVDTIGCKPGDVFPTLEKLEVVSLENLKEICHGHLPVRSFSTLQELDLKYLPEFICLWKEKDTQEHTCLVNLRNVSVHTCHKLEILFPLHTATDTGLLHDLCIFNCGILRGVFSSDTTVAGDRRGEIVLPVLNALELSLLPQLRSFYPKMNEISTSDDNLEIPLFGANVIFPKLQVLRLRELPRVKALWHLQMPEESFGRLKVLRITRCNAISKLIPFYMVQRLKNFESLSIINCDMIEEIFELEDLVNVEETTAKLVDLPPLKELVLCGLSELKHLWWNKSSCGYVSLQFLRLLTITRCDSLTSIFSLSAFKGLVQLQCLEIEWCALVKEIVSFERGESSNMVVFPHLHTLRLNHLPDLTSFCEDYKTLDWPSLKILNIANCPNMKTFPASEFEQIVDHAGNLCATVQPLFNEKVEFPNTEELHIQYMDNLVEVWDHQLPDQTFSSLQVLNVRGCEKLIHIGSTHMLARLQMLSKLYIEDCGSVEEIFVTEHTVNQDDTVVSLFSLTELRLKCLSKLTHIWWNMDSQRGALHFQNLSSLEVSGCDHLKYILSTSITKGLVQLQELKINSCELVEEVVLNDLSVEDQVEVVDLPRLRTLELKNLPNLKSFCSINGMFQLPSLRVLKVMDCPKTKTFASNLTRSNLILENVSDELLENHFPIITEPFFNGEMLLRMLEKLSIEGLSSSRGLWHDQLPYDSFHRLKNLKVKRCKKLLRLVPELKNLEKLYVEECDSLEEILGIEQSIWGGDESHLICKLRTLRLQNLPKLVAIWWNNHLNGVLKYPKFSSIKIIKCDGLMKVFSVLVVKHFIHLEELHLANCLMMKEVVAEDEHKGNAGEKVVFPQLHSLGLLNLPNLTSFCSGGCMLEFPSLENLNLEACPNMSTFSLGWPVTPKLNAIAVENGEQLWKSNLNSTIKHLFSAKDAKR</sequence>
<name>A0ACB9CK45_ARCLA</name>
<keyword evidence="2" id="KW-1185">Reference proteome</keyword>
<dbReference type="EMBL" id="CM042050">
    <property type="protein sequence ID" value="KAI3734625.1"/>
    <property type="molecule type" value="Genomic_DNA"/>
</dbReference>